<feature type="region of interest" description="Disordered" evidence="1">
    <location>
        <begin position="145"/>
        <end position="176"/>
    </location>
</feature>
<accession>A0ABU7TUR1</accession>
<evidence type="ECO:0000313" key="3">
    <source>
        <dbReference type="Proteomes" id="UP001355206"/>
    </source>
</evidence>
<evidence type="ECO:0000256" key="1">
    <source>
        <dbReference type="SAM" id="MobiDB-lite"/>
    </source>
</evidence>
<sequence>MPGPDVHPSSNTPRLHPWTRQGPESADPSEALREMFDRLELYPTVDRMALGTLLLGGGQRHVSVDDLHAEVRRAGSSISPATIYGCIHALSNVGLLRASGIECGRLVYQAAEGDRSPLRIVRASIQDTANIPEDVAIEQGLPGSIVGRSPVVAKSPRPDSSDAPTGLAPSSDGNRA</sequence>
<feature type="region of interest" description="Disordered" evidence="1">
    <location>
        <begin position="1"/>
        <end position="29"/>
    </location>
</feature>
<evidence type="ECO:0000313" key="2">
    <source>
        <dbReference type="EMBL" id="MEE7493353.1"/>
    </source>
</evidence>
<comment type="caution">
    <text evidence="2">The sequence shown here is derived from an EMBL/GenBank/DDBJ whole genome shotgun (WGS) entry which is preliminary data.</text>
</comment>
<dbReference type="InterPro" id="IPR002481">
    <property type="entry name" value="FUR"/>
</dbReference>
<dbReference type="SUPFAM" id="SSF46785">
    <property type="entry name" value="Winged helix' DNA-binding domain"/>
    <property type="match status" value="1"/>
</dbReference>
<dbReference type="Gene3D" id="1.10.10.10">
    <property type="entry name" value="Winged helix-like DNA-binding domain superfamily/Winged helix DNA-binding domain"/>
    <property type="match status" value="1"/>
</dbReference>
<gene>
    <name evidence="2" type="ORF">MOTC310_24005</name>
</gene>
<dbReference type="InterPro" id="IPR036390">
    <property type="entry name" value="WH_DNA-bd_sf"/>
</dbReference>
<protein>
    <recommendedName>
        <fullName evidence="4">Ferric uptake regulation protein</fullName>
    </recommendedName>
</protein>
<dbReference type="Proteomes" id="UP001355206">
    <property type="component" value="Unassembled WGS sequence"/>
</dbReference>
<organism evidence="2 3">
    <name type="scientific">Methylobacterium oryzae</name>
    <dbReference type="NCBI Taxonomy" id="334852"/>
    <lineage>
        <taxon>Bacteria</taxon>
        <taxon>Pseudomonadati</taxon>
        <taxon>Pseudomonadota</taxon>
        <taxon>Alphaproteobacteria</taxon>
        <taxon>Hyphomicrobiales</taxon>
        <taxon>Methylobacteriaceae</taxon>
        <taxon>Methylobacterium</taxon>
    </lineage>
</organism>
<keyword evidence="3" id="KW-1185">Reference proteome</keyword>
<name>A0ABU7TUR1_9HYPH</name>
<evidence type="ECO:0008006" key="4">
    <source>
        <dbReference type="Google" id="ProtNLM"/>
    </source>
</evidence>
<dbReference type="InterPro" id="IPR036388">
    <property type="entry name" value="WH-like_DNA-bd_sf"/>
</dbReference>
<reference evidence="2 3" key="1">
    <citation type="journal article" date="2012" name="Genet. Mol. Biol.">
        <title>Analysis of 16S rRNA and mxaF genes revealing insights into Methylobacterium niche-specific plant association.</title>
        <authorList>
            <person name="Dourado M.N."/>
            <person name="Andreote F.D."/>
            <person name="Dini-Andreote F."/>
            <person name="Conti R."/>
            <person name="Araujo J.M."/>
            <person name="Araujo W.L."/>
        </authorList>
    </citation>
    <scope>NUCLEOTIDE SEQUENCE [LARGE SCALE GENOMIC DNA]</scope>
    <source>
        <strain evidence="2 3">TC3-10</strain>
    </source>
</reference>
<proteinExistence type="predicted"/>
<dbReference type="Pfam" id="PF01475">
    <property type="entry name" value="FUR"/>
    <property type="match status" value="1"/>
</dbReference>
<dbReference type="EMBL" id="MLCA01000014">
    <property type="protein sequence ID" value="MEE7493353.1"/>
    <property type="molecule type" value="Genomic_DNA"/>
</dbReference>